<evidence type="ECO:0000313" key="3">
    <source>
        <dbReference type="Proteomes" id="UP001595530"/>
    </source>
</evidence>
<evidence type="ECO:0000259" key="1">
    <source>
        <dbReference type="Pfam" id="PF01575"/>
    </source>
</evidence>
<dbReference type="InterPro" id="IPR002539">
    <property type="entry name" value="MaoC-like_dom"/>
</dbReference>
<dbReference type="EMBL" id="JBHRTP010000085">
    <property type="protein sequence ID" value="MFC3110704.1"/>
    <property type="molecule type" value="Genomic_DNA"/>
</dbReference>
<proteinExistence type="predicted"/>
<dbReference type="Pfam" id="PF01575">
    <property type="entry name" value="MaoC_dehydratas"/>
    <property type="match status" value="1"/>
</dbReference>
<dbReference type="Gene3D" id="3.10.129.10">
    <property type="entry name" value="Hotdog Thioesterase"/>
    <property type="match status" value="1"/>
</dbReference>
<dbReference type="SUPFAM" id="SSF54637">
    <property type="entry name" value="Thioesterase/thiol ester dehydrase-isomerase"/>
    <property type="match status" value="1"/>
</dbReference>
<dbReference type="Proteomes" id="UP001595530">
    <property type="component" value="Unassembled WGS sequence"/>
</dbReference>
<comment type="caution">
    <text evidence="2">The sequence shown here is derived from an EMBL/GenBank/DDBJ whole genome shotgun (WGS) entry which is preliminary data.</text>
</comment>
<feature type="domain" description="MaoC-like" evidence="1">
    <location>
        <begin position="16"/>
        <end position="107"/>
    </location>
</feature>
<dbReference type="InterPro" id="IPR029069">
    <property type="entry name" value="HotDog_dom_sf"/>
</dbReference>
<gene>
    <name evidence="2" type="ORF">ACFOFO_22575</name>
</gene>
<evidence type="ECO:0000313" key="2">
    <source>
        <dbReference type="EMBL" id="MFC3110704.1"/>
    </source>
</evidence>
<dbReference type="RefSeq" id="WP_390322777.1">
    <property type="nucleotide sequence ID" value="NZ_JBHRTP010000085.1"/>
</dbReference>
<dbReference type="CDD" id="cd03454">
    <property type="entry name" value="YdeM"/>
    <property type="match status" value="1"/>
</dbReference>
<protein>
    <submittedName>
        <fullName evidence="2">MaoC family dehydratase</fullName>
    </submittedName>
</protein>
<name>A0ABV7F6R3_9BURK</name>
<reference evidence="3" key="1">
    <citation type="journal article" date="2019" name="Int. J. Syst. Evol. Microbiol.">
        <title>The Global Catalogue of Microorganisms (GCM) 10K type strain sequencing project: providing services to taxonomists for standard genome sequencing and annotation.</title>
        <authorList>
            <consortium name="The Broad Institute Genomics Platform"/>
            <consortium name="The Broad Institute Genome Sequencing Center for Infectious Disease"/>
            <person name="Wu L."/>
            <person name="Ma J."/>
        </authorList>
    </citation>
    <scope>NUCLEOTIDE SEQUENCE [LARGE SCALE GENOMIC DNA]</scope>
    <source>
        <strain evidence="3">KCTC 42986</strain>
    </source>
</reference>
<sequence length="161" mass="17626">MKFADLTSGTHFTLGPVEVDAEEVLAFARKYDAQWFHTDPIQAEQGPWDGLIASGWHTCAMAMGLISNGILNGSESYASPGLNYVKWPHPVRPGDLLTLNVLVHESRTSSSKPWLGIIRWQWTMQNQLGVDVLDLEATSLFRLSGAAMLPASHLQAGALQP</sequence>
<organism evidence="2 3">
    <name type="scientific">Undibacterium arcticum</name>
    <dbReference type="NCBI Taxonomy" id="1762892"/>
    <lineage>
        <taxon>Bacteria</taxon>
        <taxon>Pseudomonadati</taxon>
        <taxon>Pseudomonadota</taxon>
        <taxon>Betaproteobacteria</taxon>
        <taxon>Burkholderiales</taxon>
        <taxon>Oxalobacteraceae</taxon>
        <taxon>Undibacterium</taxon>
    </lineage>
</organism>
<accession>A0ABV7F6R3</accession>
<keyword evidence="3" id="KW-1185">Reference proteome</keyword>